<comment type="similarity">
    <text evidence="1">Belongs to the ComF/GntX family.</text>
</comment>
<dbReference type="Gene3D" id="3.40.50.2020">
    <property type="match status" value="1"/>
</dbReference>
<accession>A0A428BPU5</accession>
<reference evidence="3 4" key="1">
    <citation type="submission" date="2018-11" db="EMBL/GenBank/DDBJ databases">
        <title>Species Designations Belie Phenotypic and Genotypic Heterogeneity in Oral Streptococci.</title>
        <authorList>
            <person name="Velsko I."/>
        </authorList>
    </citation>
    <scope>NUCLEOTIDE SEQUENCE [LARGE SCALE GENOMIC DNA]</scope>
    <source>
        <strain evidence="3 4">BCC59</strain>
    </source>
</reference>
<sequence length="410" mass="47566">MLRNVSEIKVIVFHISDSPILSANDWEDVQKIYESEYNCMFLTDLDELPDFIDDSDIIKVGSLKMVLWPSLSLFDYIKERFNAQTSEIILVSKDSRFTKRSMKLLSGVILISENMAKYEQLDNTPDAIFHNFNQFYELVVLDKIVGRNYFGENQIPLPTYQFRSRYIHCLYPISDSKRVRLFSFGRYYSSKHYMHEMHPYSKAIISNKKSNSKLFGKFNIKLSDLIIQTMRSFPDAIMPDALCYVPPRPNEESRFKEIFEYIFSYSDERIQQIEDLSKFLIATREFEKQKDLGTEQRLTNVANAFTVTIDVSGKSVMVIDDVVTTGATLKACAEALFQAGAENVSFFVFAINQREQSGLFSEYRAACPDCSGDLYLNINSTTYLPFYSCSDCRRTFDFDPVMEDLNRRIK</sequence>
<comment type="caution">
    <text evidence="3">The sequence shown here is derived from an EMBL/GenBank/DDBJ whole genome shotgun (WGS) entry which is preliminary data.</text>
</comment>
<gene>
    <name evidence="3" type="ORF">D8862_01400</name>
</gene>
<dbReference type="Pfam" id="PF00156">
    <property type="entry name" value="Pribosyltran"/>
    <property type="match status" value="1"/>
</dbReference>
<evidence type="ECO:0000259" key="2">
    <source>
        <dbReference type="Pfam" id="PF00156"/>
    </source>
</evidence>
<dbReference type="CDD" id="cd06223">
    <property type="entry name" value="PRTases_typeI"/>
    <property type="match status" value="1"/>
</dbReference>
<feature type="domain" description="Phosphoribosyltransferase" evidence="2">
    <location>
        <begin position="284"/>
        <end position="352"/>
    </location>
</feature>
<dbReference type="PANTHER" id="PTHR47505">
    <property type="entry name" value="DNA UTILIZATION PROTEIN YHGH"/>
    <property type="match status" value="1"/>
</dbReference>
<evidence type="ECO:0000256" key="1">
    <source>
        <dbReference type="ARBA" id="ARBA00008007"/>
    </source>
</evidence>
<dbReference type="SUPFAM" id="SSF53271">
    <property type="entry name" value="PRTase-like"/>
    <property type="match status" value="1"/>
</dbReference>
<dbReference type="AlphaFoldDB" id="A0A428BPU5"/>
<dbReference type="PANTHER" id="PTHR47505:SF1">
    <property type="entry name" value="DNA UTILIZATION PROTEIN YHGH"/>
    <property type="match status" value="1"/>
</dbReference>
<dbReference type="OrthoDB" id="9779910at2"/>
<proteinExistence type="inferred from homology"/>
<organism evidence="3 4">
    <name type="scientific">Streptococcus oralis</name>
    <dbReference type="NCBI Taxonomy" id="1303"/>
    <lineage>
        <taxon>Bacteria</taxon>
        <taxon>Bacillati</taxon>
        <taxon>Bacillota</taxon>
        <taxon>Bacilli</taxon>
        <taxon>Lactobacillales</taxon>
        <taxon>Streptococcaceae</taxon>
        <taxon>Streptococcus</taxon>
    </lineage>
</organism>
<dbReference type="InterPro" id="IPR051910">
    <property type="entry name" value="ComF/GntX_DNA_util-trans"/>
</dbReference>
<dbReference type="Proteomes" id="UP000272252">
    <property type="component" value="Unassembled WGS sequence"/>
</dbReference>
<dbReference type="InterPro" id="IPR000836">
    <property type="entry name" value="PRTase_dom"/>
</dbReference>
<dbReference type="EMBL" id="RJNK01000001">
    <property type="protein sequence ID" value="RSI66404.1"/>
    <property type="molecule type" value="Genomic_DNA"/>
</dbReference>
<name>A0A428BPU5_STROR</name>
<dbReference type="InterPro" id="IPR029057">
    <property type="entry name" value="PRTase-like"/>
</dbReference>
<protein>
    <submittedName>
        <fullName evidence="3">DNA utilization protein GntX</fullName>
    </submittedName>
</protein>
<dbReference type="RefSeq" id="WP_125448419.1">
    <property type="nucleotide sequence ID" value="NZ_RJNK01000001.1"/>
</dbReference>
<evidence type="ECO:0000313" key="3">
    <source>
        <dbReference type="EMBL" id="RSI66404.1"/>
    </source>
</evidence>
<evidence type="ECO:0000313" key="4">
    <source>
        <dbReference type="Proteomes" id="UP000272252"/>
    </source>
</evidence>